<dbReference type="PANTHER" id="PTHR23416">
    <property type="entry name" value="SIALIC ACID SYNTHASE-RELATED"/>
    <property type="match status" value="1"/>
</dbReference>
<organism evidence="3 4">
    <name type="scientific">Acinetobacter johnsonii</name>
    <dbReference type="NCBI Taxonomy" id="40214"/>
    <lineage>
        <taxon>Bacteria</taxon>
        <taxon>Pseudomonadati</taxon>
        <taxon>Pseudomonadota</taxon>
        <taxon>Gammaproteobacteria</taxon>
        <taxon>Moraxellales</taxon>
        <taxon>Moraxellaceae</taxon>
        <taxon>Acinetobacter</taxon>
    </lineage>
</organism>
<evidence type="ECO:0000313" key="4">
    <source>
        <dbReference type="Proteomes" id="UP001162261"/>
    </source>
</evidence>
<dbReference type="Gene3D" id="2.160.10.10">
    <property type="entry name" value="Hexapeptide repeat proteins"/>
    <property type="match status" value="1"/>
</dbReference>
<dbReference type="InterPro" id="IPR011004">
    <property type="entry name" value="Trimer_LpxA-like_sf"/>
</dbReference>
<reference evidence="3" key="1">
    <citation type="submission" date="2022-09" db="EMBL/GenBank/DDBJ databases">
        <title>Intensive care unit water sources are persistently colonized with multi-drug resistant bacteria and are the site of extensive horizontal gene transfer of antibiotic resistance genes.</title>
        <authorList>
            <person name="Diorio-Toth L."/>
        </authorList>
    </citation>
    <scope>NUCLEOTIDE SEQUENCE</scope>
    <source>
        <strain evidence="3">GD03649</strain>
    </source>
</reference>
<dbReference type="PANTHER" id="PTHR23416:SF23">
    <property type="entry name" value="ACETYLTRANSFERASE C18B11.09C-RELATED"/>
    <property type="match status" value="1"/>
</dbReference>
<dbReference type="GO" id="GO:0005829">
    <property type="term" value="C:cytosol"/>
    <property type="evidence" value="ECO:0007669"/>
    <property type="project" value="TreeGrafter"/>
</dbReference>
<proteinExistence type="inferred from homology"/>
<comment type="similarity">
    <text evidence="1">Belongs to the transferase hexapeptide repeat family.</text>
</comment>
<evidence type="ECO:0000256" key="1">
    <source>
        <dbReference type="ARBA" id="ARBA00007274"/>
    </source>
</evidence>
<keyword evidence="2" id="KW-0808">Transferase</keyword>
<sequence length="155" mass="18119">MKDLLANLYKYVGFFVGYLPVHFMRTAYYRDILKCKIGKNISIYRHYQTRKGEISIGDSYVISENALLLDGNEEKWIGDNVIISSKLSIYSLQHDYNHAYFSTIDGAIIIEDNYWNNCNSIIPSYVTTEEDLVLGVMCLVNKDIHYKLNYHKTFY</sequence>
<protein>
    <submittedName>
        <fullName evidence="3">Uncharacterized protein</fullName>
    </submittedName>
</protein>
<dbReference type="Proteomes" id="UP001162261">
    <property type="component" value="Unassembled WGS sequence"/>
</dbReference>
<dbReference type="SUPFAM" id="SSF51161">
    <property type="entry name" value="Trimeric LpxA-like enzymes"/>
    <property type="match status" value="1"/>
</dbReference>
<dbReference type="AlphaFoldDB" id="A0AA42XCF3"/>
<accession>A0AA42XCF3</accession>
<evidence type="ECO:0000256" key="2">
    <source>
        <dbReference type="ARBA" id="ARBA00022679"/>
    </source>
</evidence>
<dbReference type="RefSeq" id="WP_278344868.1">
    <property type="nucleotide sequence ID" value="NZ_JAOCLE010000008.1"/>
</dbReference>
<dbReference type="EMBL" id="JAOCLH010000006">
    <property type="protein sequence ID" value="MDH2171770.1"/>
    <property type="molecule type" value="Genomic_DNA"/>
</dbReference>
<name>A0AA42XCF3_ACIJO</name>
<dbReference type="InterPro" id="IPR051159">
    <property type="entry name" value="Hexapeptide_acetyltransf"/>
</dbReference>
<gene>
    <name evidence="3" type="ORF">N5J46_04870</name>
</gene>
<dbReference type="GO" id="GO:0008374">
    <property type="term" value="F:O-acyltransferase activity"/>
    <property type="evidence" value="ECO:0007669"/>
    <property type="project" value="TreeGrafter"/>
</dbReference>
<evidence type="ECO:0000313" key="3">
    <source>
        <dbReference type="EMBL" id="MDH2171770.1"/>
    </source>
</evidence>
<comment type="caution">
    <text evidence="3">The sequence shown here is derived from an EMBL/GenBank/DDBJ whole genome shotgun (WGS) entry which is preliminary data.</text>
</comment>